<protein>
    <submittedName>
        <fullName evidence="2">Internal scaffolding protein</fullName>
    </submittedName>
</protein>
<reference evidence="2" key="1">
    <citation type="submission" date="2018-12" db="EMBL/GenBank/DDBJ databases">
        <title>Singled stranded DNA viruses identified in blackflies (Austrosimulium ungulatum) sampled in New Zealand.</title>
        <authorList>
            <person name="Kraberger S."/>
            <person name="Fontenele R.S."/>
            <person name="Schmidlin K."/>
            <person name="Walters M."/>
            <person name="Varsani A."/>
        </authorList>
    </citation>
    <scope>NUCLEOTIDE SEQUENCE [LARGE SCALE GENOMIC DNA]</scope>
    <source>
        <strain evidence="2">107</strain>
    </source>
</reference>
<dbReference type="EMBL" id="MK249180">
    <property type="protein sequence ID" value="QCQ84861.1"/>
    <property type="molecule type" value="Genomic_DNA"/>
</dbReference>
<evidence type="ECO:0000256" key="1">
    <source>
        <dbReference type="SAM" id="MobiDB-lite"/>
    </source>
</evidence>
<dbReference type="InterPro" id="IPR014131">
    <property type="entry name" value="Chlamydia_phage_Vp3"/>
</dbReference>
<dbReference type="Pfam" id="PF09675">
    <property type="entry name" value="Chlamy_scaf"/>
    <property type="match status" value="1"/>
</dbReference>
<dbReference type="Proteomes" id="UP000322233">
    <property type="component" value="Segment"/>
</dbReference>
<organism evidence="2">
    <name type="scientific">Blackfly microvirus SF02</name>
    <dbReference type="NCBI Taxonomy" id="2576452"/>
    <lineage>
        <taxon>Viruses</taxon>
        <taxon>Monodnaviria</taxon>
        <taxon>Sangervirae</taxon>
        <taxon>Phixviricota</taxon>
        <taxon>Malgrandaviricetes</taxon>
        <taxon>Petitvirales</taxon>
        <taxon>Microviridae</taxon>
        <taxon>Microvirus</taxon>
    </lineage>
</organism>
<name>A0A4P8PK48_9VIRU</name>
<feature type="region of interest" description="Disordered" evidence="1">
    <location>
        <begin position="138"/>
        <end position="168"/>
    </location>
</feature>
<sequence length="168" mass="18101">MAKNTFPQAVNDFVKNNAADTVFNTKGASLTRQEFADECDINTLMKRYETYGTSMHQLRPDAVAASGGMYVDFSEMPNNLIDYLAMVKDAETAFMSLPAPVRREFDNNAVAFVDFASDPRNIDQMRIWGLAAPAKAPVEPVQAPAPVSSSSPPSGDKPPGGASTHAPT</sequence>
<accession>A0A4P8PK48</accession>
<proteinExistence type="predicted"/>
<evidence type="ECO:0000313" key="2">
    <source>
        <dbReference type="EMBL" id="QCQ84861.1"/>
    </source>
</evidence>